<name>Q9QUE3_9VIRU</name>
<accession>Q9QUE3</accession>
<reference evidence="2" key="1">
    <citation type="journal article" date="1999" name="J. Gen. Virol.">
        <title>Analyses of TT virus full-length genomic sequences.</title>
        <authorList>
            <person name="Erker J.C."/>
            <person name="Leary T.P."/>
            <person name="Desai S.M."/>
            <person name="Chalmers M.L."/>
            <person name="Mushahwar I.K."/>
        </authorList>
    </citation>
    <scope>NUCLEOTIDE SEQUENCE</scope>
</reference>
<evidence type="ECO:0000313" key="2">
    <source>
        <dbReference type="EMBL" id="AAD45645.1"/>
    </source>
</evidence>
<feature type="compositionally biased region" description="Basic and acidic residues" evidence="1">
    <location>
        <begin position="20"/>
        <end position="34"/>
    </location>
</feature>
<organism evidence="2">
    <name type="scientific">Torque teno virus</name>
    <dbReference type="NCBI Taxonomy" id="68887"/>
    <lineage>
        <taxon>Viruses</taxon>
        <taxon>Monodnaviria</taxon>
        <taxon>Shotokuvirae</taxon>
        <taxon>Commensaviricota</taxon>
        <taxon>Cardeaviricetes</taxon>
        <taxon>Sanitavirales</taxon>
        <taxon>Anelloviridae</taxon>
    </lineage>
</organism>
<sequence>MFGDPKPYKPSSNDWEEEYEAAKHWDRPPRHDLRSTPFYPWAPTPKPYNVNFALNYK</sequence>
<feature type="region of interest" description="Disordered" evidence="1">
    <location>
        <begin position="1"/>
        <end position="37"/>
    </location>
</feature>
<evidence type="ECO:0000256" key="1">
    <source>
        <dbReference type="SAM" id="MobiDB-lite"/>
    </source>
</evidence>
<dbReference type="EMBL" id="AF122918">
    <property type="protein sequence ID" value="AAD45645.1"/>
    <property type="molecule type" value="Genomic_DNA"/>
</dbReference>
<protein>
    <submittedName>
        <fullName evidence="2">Uncharacterized protein</fullName>
    </submittedName>
</protein>
<proteinExistence type="predicted"/>